<dbReference type="FunFam" id="1.20.120.230:FF:000011">
    <property type="entry name" value="Catenin alpha 1"/>
    <property type="match status" value="1"/>
</dbReference>
<keyword evidence="6" id="KW-1003">Cell membrane</keyword>
<keyword evidence="7" id="KW-0963">Cytoplasm</keyword>
<evidence type="ECO:0000256" key="12">
    <source>
        <dbReference type="ARBA" id="ARBA00023242"/>
    </source>
</evidence>
<feature type="compositionally biased region" description="Gly residues" evidence="14">
    <location>
        <begin position="123"/>
        <end position="151"/>
    </location>
</feature>
<dbReference type="PROSITE" id="PS00663">
    <property type="entry name" value="VINCULIN_1"/>
    <property type="match status" value="1"/>
</dbReference>
<dbReference type="GO" id="GO:0007155">
    <property type="term" value="P:cell adhesion"/>
    <property type="evidence" value="ECO:0007669"/>
    <property type="project" value="UniProtKB-KW"/>
</dbReference>
<dbReference type="AlphaFoldDB" id="A0A8D1C720"/>
<dbReference type="InterPro" id="IPR006077">
    <property type="entry name" value="Vinculin/catenin"/>
</dbReference>
<dbReference type="Pfam" id="PF01044">
    <property type="entry name" value="Vinculin"/>
    <property type="match status" value="1"/>
</dbReference>
<evidence type="ECO:0000256" key="3">
    <source>
        <dbReference type="ARBA" id="ARBA00004413"/>
    </source>
</evidence>
<feature type="compositionally biased region" description="Basic residues" evidence="14">
    <location>
        <begin position="1065"/>
        <end position="1075"/>
    </location>
</feature>
<feature type="region of interest" description="Disordered" evidence="14">
    <location>
        <begin position="12"/>
        <end position="93"/>
    </location>
</feature>
<dbReference type="FunFam" id="1.20.120.230:FF:000008">
    <property type="entry name" value="Catenin alpha 1"/>
    <property type="match status" value="1"/>
</dbReference>
<dbReference type="GO" id="GO:0051015">
    <property type="term" value="F:actin filament binding"/>
    <property type="evidence" value="ECO:0007669"/>
    <property type="project" value="InterPro"/>
</dbReference>
<dbReference type="GO" id="GO:0015629">
    <property type="term" value="C:actin cytoskeleton"/>
    <property type="evidence" value="ECO:0007669"/>
    <property type="project" value="InterPro"/>
</dbReference>
<evidence type="ECO:0000256" key="14">
    <source>
        <dbReference type="SAM" id="MobiDB-lite"/>
    </source>
</evidence>
<evidence type="ECO:0000256" key="7">
    <source>
        <dbReference type="ARBA" id="ARBA00022490"/>
    </source>
</evidence>
<protein>
    <recommendedName>
        <fullName evidence="13">Catenin alpha-1</fullName>
    </recommendedName>
</protein>
<evidence type="ECO:0000256" key="10">
    <source>
        <dbReference type="ARBA" id="ARBA00023136"/>
    </source>
</evidence>
<proteinExistence type="inferred from homology"/>
<sequence>MGLELFSGSLCPGNTCGTRKSAPPGRRVPGASAGGGARAGGARRLTCAPRADSPALPSWRAVPGTRAPPSARGWGSLPARVPTRSLARRTSRVRGREQEGLWGVRAWRTRRSGSGATLASGVAAGGAGKSAPEGGAGKGGRGPGRGAGAPGGPFPPWSRTGADKAAAVGFGPRESSCLASLAAEMTAVHTGNINFKWDPKSLEIRTLAVERLLEPLVTQVTTLVNTNSKGPSNKKRGRSKKAHVLAASVEQATENFLEKGDKIAKESQFLKEELVAAVEDVRKQGDLMKSAAGEFADDPCSSVKRGNMVRAARALLSAVTRLLILADMADVYKLLVQLKVVEDGILKLRNAGTEQDLGIQYKALKPEVDKLNIMAAKRQQELKDVGHRDQMAAARGILQKNVPILYTASQACLQHPDVAAYKANRDLIYKQLQQAVTGISNAAQATASDDASQHQGGGGGELAYALNNFDKQIIVDPLSFSEERFRPSLEERLESIISGAALMADSSCTRDDRRERIVAECNAVRQALQDLLSEYMGNAGRKERSDALNSAIDKMTKKTRDLRRQLRKAVMDHVSDSFLETNVPLLVLIEAAKNGNEKEVKEYAQVFREHANKLIEVANLACSISNNEEGVKLVRMSASQLEALCPQVINAALALAAKPQSKLAQENMDLFKEQWEKQVRVLTDAVDDITSIDDFLAVSENHILEDVNKCVIALQEKDVDGLDRTAGAIRGRAARVIHVVTSEMDNYEPGVYTEKVLEATKLLSNTVMPRFTEQVEAAVEALSSDPAQPMDENEFIDASRLVYDGIRDIRKAVLMIRTPEELDDSDFETEDFDVRSRTSVQTEDDQLIAGQSARAIMAQLPQEQKAKIAEQVASFQEEKSKLDAEVSKWDDSGNDIIVLAKQMCMIMMEMTDFTRGKGPLKNTSDVISAAKKIAEAGSRMDKLGRTIADHCPDSACKQDLLAYLQRIALYCHQLNICSKVKAEVQNLGGELVVSGVDSAMSLIQAAKNLMNAVVQTVKASYVASTKYQKSQGMASLNLPAVSWKMKAPEKKPLVKREKQDETQTKIKRASQKKHVNPVQALSEFKAMDSI</sequence>
<name>A0A8D1C720_PIG</name>
<evidence type="ECO:0000313" key="16">
    <source>
        <dbReference type="Proteomes" id="UP000694570"/>
    </source>
</evidence>
<dbReference type="FunFam" id="1.20.120.230:FF:000007">
    <property type="entry name" value="Catenin alpha 1"/>
    <property type="match status" value="1"/>
</dbReference>
<keyword evidence="10" id="KW-0472">Membrane</keyword>
<dbReference type="InterPro" id="IPR001033">
    <property type="entry name" value="Alpha_catenin"/>
</dbReference>
<feature type="region of interest" description="Disordered" evidence="14">
    <location>
        <begin position="113"/>
        <end position="163"/>
    </location>
</feature>
<dbReference type="FunFam" id="1.20.120.230:FF:000012">
    <property type="entry name" value="Catenin alpha-2 isoform 1"/>
    <property type="match status" value="1"/>
</dbReference>
<gene>
    <name evidence="15" type="primary">CTNNA1</name>
</gene>
<dbReference type="GO" id="GO:0005198">
    <property type="term" value="F:structural molecule activity"/>
    <property type="evidence" value="ECO:0007669"/>
    <property type="project" value="InterPro"/>
</dbReference>
<evidence type="ECO:0000256" key="8">
    <source>
        <dbReference type="ARBA" id="ARBA00022889"/>
    </source>
</evidence>
<evidence type="ECO:0000256" key="13">
    <source>
        <dbReference type="ARBA" id="ARBA00044775"/>
    </source>
</evidence>
<feature type="compositionally biased region" description="Low complexity" evidence="14">
    <location>
        <begin position="113"/>
        <end position="122"/>
    </location>
</feature>
<dbReference type="GO" id="GO:0045296">
    <property type="term" value="F:cadherin binding"/>
    <property type="evidence" value="ECO:0007669"/>
    <property type="project" value="InterPro"/>
</dbReference>
<evidence type="ECO:0000256" key="11">
    <source>
        <dbReference type="ARBA" id="ARBA00023212"/>
    </source>
</evidence>
<dbReference type="Proteomes" id="UP000694570">
    <property type="component" value="Unplaced"/>
</dbReference>
<dbReference type="PANTHER" id="PTHR18914:SF24">
    <property type="entry name" value="CATENIN ALPHA-1"/>
    <property type="match status" value="1"/>
</dbReference>
<keyword evidence="9" id="KW-0965">Cell junction</keyword>
<reference evidence="15" key="1">
    <citation type="submission" date="2025-08" db="UniProtKB">
        <authorList>
            <consortium name="Ensembl"/>
        </authorList>
    </citation>
    <scope>IDENTIFICATION</scope>
</reference>
<evidence type="ECO:0000256" key="4">
    <source>
        <dbReference type="ARBA" id="ARBA00004536"/>
    </source>
</evidence>
<dbReference type="GO" id="GO:0005912">
    <property type="term" value="C:adherens junction"/>
    <property type="evidence" value="ECO:0007669"/>
    <property type="project" value="UniProtKB-SubCell"/>
</dbReference>
<dbReference type="Gene3D" id="1.20.120.230">
    <property type="entry name" value="Alpha-catenin/vinculin-like"/>
    <property type="match status" value="5"/>
</dbReference>
<dbReference type="Gene3D" id="6.10.250.2510">
    <property type="match status" value="1"/>
</dbReference>
<accession>A0A8D1C720</accession>
<dbReference type="SUPFAM" id="SSF47220">
    <property type="entry name" value="alpha-catenin/vinculin-like"/>
    <property type="match status" value="4"/>
</dbReference>
<dbReference type="PANTHER" id="PTHR18914">
    <property type="entry name" value="ALPHA CATENIN"/>
    <property type="match status" value="1"/>
</dbReference>
<feature type="region of interest" description="Disordered" evidence="14">
    <location>
        <begin position="1048"/>
        <end position="1078"/>
    </location>
</feature>
<keyword evidence="11" id="KW-0206">Cytoskeleton</keyword>
<comment type="subcellular location">
    <subcellularLocation>
        <location evidence="4">Cell junction</location>
        <location evidence="4">Adherens junction</location>
    </subcellularLocation>
    <subcellularLocation>
        <location evidence="3">Cell membrane</location>
        <topology evidence="3">Peripheral membrane protein</topology>
        <orientation evidence="3">Cytoplasmic side</orientation>
    </subcellularLocation>
    <subcellularLocation>
        <location evidence="2">Cytoplasm</location>
        <location evidence="2">Cytoskeleton</location>
    </subcellularLocation>
    <subcellularLocation>
        <location evidence="1">Nucleus</location>
    </subcellularLocation>
</comment>
<evidence type="ECO:0000256" key="5">
    <source>
        <dbReference type="ARBA" id="ARBA00008376"/>
    </source>
</evidence>
<dbReference type="InterPro" id="IPR000633">
    <property type="entry name" value="Vinculin_CS"/>
</dbReference>
<dbReference type="GO" id="GO:0098797">
    <property type="term" value="C:plasma membrane protein complex"/>
    <property type="evidence" value="ECO:0007669"/>
    <property type="project" value="UniProtKB-ARBA"/>
</dbReference>
<organism evidence="15 16">
    <name type="scientific">Sus scrofa</name>
    <name type="common">Pig</name>
    <dbReference type="NCBI Taxonomy" id="9823"/>
    <lineage>
        <taxon>Eukaryota</taxon>
        <taxon>Metazoa</taxon>
        <taxon>Chordata</taxon>
        <taxon>Craniata</taxon>
        <taxon>Vertebrata</taxon>
        <taxon>Euteleostomi</taxon>
        <taxon>Mammalia</taxon>
        <taxon>Eutheria</taxon>
        <taxon>Laurasiatheria</taxon>
        <taxon>Artiodactyla</taxon>
        <taxon>Suina</taxon>
        <taxon>Suidae</taxon>
        <taxon>Sus</taxon>
    </lineage>
</organism>
<dbReference type="GO" id="GO:0005634">
    <property type="term" value="C:nucleus"/>
    <property type="evidence" value="ECO:0007669"/>
    <property type="project" value="UniProtKB-SubCell"/>
</dbReference>
<evidence type="ECO:0000313" key="15">
    <source>
        <dbReference type="Ensembl" id="ENSSSCP00030022647.1"/>
    </source>
</evidence>
<feature type="compositionally biased region" description="Low complexity" evidence="14">
    <location>
        <begin position="22"/>
        <end position="31"/>
    </location>
</feature>
<evidence type="ECO:0000256" key="1">
    <source>
        <dbReference type="ARBA" id="ARBA00004123"/>
    </source>
</evidence>
<dbReference type="Ensembl" id="ENSSSCT00030049867.1">
    <property type="protein sequence ID" value="ENSSSCP00030022647.1"/>
    <property type="gene ID" value="ENSSSCG00030035908.1"/>
</dbReference>
<dbReference type="FunFam" id="1.20.120.230:FF:000006">
    <property type="entry name" value="Catenin alpha 1"/>
    <property type="match status" value="1"/>
</dbReference>
<dbReference type="PRINTS" id="PR00805">
    <property type="entry name" value="ALPHACATENIN"/>
</dbReference>
<keyword evidence="8" id="KW-0130">Cell adhesion</keyword>
<comment type="similarity">
    <text evidence="5">Belongs to the vinculin/alpha-catenin family.</text>
</comment>
<keyword evidence="12" id="KW-0539">Nucleus</keyword>
<evidence type="ECO:0000256" key="2">
    <source>
        <dbReference type="ARBA" id="ARBA00004245"/>
    </source>
</evidence>
<feature type="compositionally biased region" description="Basic and acidic residues" evidence="14">
    <location>
        <begin position="1048"/>
        <end position="1064"/>
    </location>
</feature>
<dbReference type="InterPro" id="IPR036723">
    <property type="entry name" value="Alpha-catenin/vinculin-like_sf"/>
</dbReference>
<evidence type="ECO:0000256" key="9">
    <source>
        <dbReference type="ARBA" id="ARBA00022949"/>
    </source>
</evidence>
<evidence type="ECO:0000256" key="6">
    <source>
        <dbReference type="ARBA" id="ARBA00022475"/>
    </source>
</evidence>